<dbReference type="AlphaFoldDB" id="A0ABD1LEX2"/>
<evidence type="ECO:0000313" key="2">
    <source>
        <dbReference type="EMBL" id="KAL2322078.1"/>
    </source>
</evidence>
<dbReference type="EMBL" id="JBGMDY010000009">
    <property type="protein sequence ID" value="KAL2322078.1"/>
    <property type="molecule type" value="Genomic_DNA"/>
</dbReference>
<keyword evidence="3" id="KW-1185">Reference proteome</keyword>
<organism evidence="2 3">
    <name type="scientific">Flemingia macrophylla</name>
    <dbReference type="NCBI Taxonomy" id="520843"/>
    <lineage>
        <taxon>Eukaryota</taxon>
        <taxon>Viridiplantae</taxon>
        <taxon>Streptophyta</taxon>
        <taxon>Embryophyta</taxon>
        <taxon>Tracheophyta</taxon>
        <taxon>Spermatophyta</taxon>
        <taxon>Magnoliopsida</taxon>
        <taxon>eudicotyledons</taxon>
        <taxon>Gunneridae</taxon>
        <taxon>Pentapetalae</taxon>
        <taxon>rosids</taxon>
        <taxon>fabids</taxon>
        <taxon>Fabales</taxon>
        <taxon>Fabaceae</taxon>
        <taxon>Papilionoideae</taxon>
        <taxon>50 kb inversion clade</taxon>
        <taxon>NPAAA clade</taxon>
        <taxon>indigoferoid/millettioid clade</taxon>
        <taxon>Phaseoleae</taxon>
        <taxon>Flemingia</taxon>
    </lineage>
</organism>
<feature type="compositionally biased region" description="Basic and acidic residues" evidence="1">
    <location>
        <begin position="10"/>
        <end position="29"/>
    </location>
</feature>
<gene>
    <name evidence="2" type="ORF">Fmac_026457</name>
</gene>
<reference evidence="2 3" key="1">
    <citation type="submission" date="2024-08" db="EMBL/GenBank/DDBJ databases">
        <title>Insights into the chromosomal genome structure of Flemingia macrophylla.</title>
        <authorList>
            <person name="Ding Y."/>
            <person name="Zhao Y."/>
            <person name="Bi W."/>
            <person name="Wu M."/>
            <person name="Zhao G."/>
            <person name="Gong Y."/>
            <person name="Li W."/>
            <person name="Zhang P."/>
        </authorList>
    </citation>
    <scope>NUCLEOTIDE SEQUENCE [LARGE SCALE GENOMIC DNA]</scope>
    <source>
        <strain evidence="2">DYQJB</strain>
        <tissue evidence="2">Leaf</tissue>
    </source>
</reference>
<dbReference type="Proteomes" id="UP001603857">
    <property type="component" value="Unassembled WGS sequence"/>
</dbReference>
<evidence type="ECO:0000256" key="1">
    <source>
        <dbReference type="SAM" id="MobiDB-lite"/>
    </source>
</evidence>
<feature type="region of interest" description="Disordered" evidence="1">
    <location>
        <begin position="1"/>
        <end position="29"/>
    </location>
</feature>
<protein>
    <submittedName>
        <fullName evidence="2">Uncharacterized protein</fullName>
    </submittedName>
</protein>
<accession>A0ABD1LEX2</accession>
<comment type="caution">
    <text evidence="2">The sequence shown here is derived from an EMBL/GenBank/DDBJ whole genome shotgun (WGS) entry which is preliminary data.</text>
</comment>
<evidence type="ECO:0000313" key="3">
    <source>
        <dbReference type="Proteomes" id="UP001603857"/>
    </source>
</evidence>
<sequence length="88" mass="9998">MRNMGWLTNDHSKSEAEERNSENNDDHATSKYYFEKTKGARGLAGEVGRLSELALVKKEPENASVKIAELRAHRLYAGLSLLRMLKQH</sequence>
<name>A0ABD1LEX2_9FABA</name>
<proteinExistence type="predicted"/>